<comment type="similarity">
    <text evidence="1">Belongs to the cytidine and deoxycytidylate deaminase family. ADAT2 subfamily.</text>
</comment>
<feature type="binding site" evidence="8">
    <location>
        <position position="84"/>
    </location>
    <ligand>
        <name>Zn(2+)</name>
        <dbReference type="ChEBI" id="CHEBI:29105"/>
        <note>catalytic</note>
    </ligand>
</feature>
<dbReference type="RefSeq" id="WP_031217620.1">
    <property type="nucleotide sequence ID" value="NZ_AURB01000001.1"/>
</dbReference>
<dbReference type="SUPFAM" id="SSF53927">
    <property type="entry name" value="Cytidine deaminase-like"/>
    <property type="match status" value="1"/>
</dbReference>
<dbReference type="Gene3D" id="3.40.140.10">
    <property type="entry name" value="Cytidine Deaminase, domain 2"/>
    <property type="match status" value="1"/>
</dbReference>
<protein>
    <recommendedName>
        <fullName evidence="8">tRNA-specific adenosine deaminase</fullName>
        <ecNumber evidence="8">3.5.4.33</ecNumber>
    </recommendedName>
</protein>
<evidence type="ECO:0000256" key="2">
    <source>
        <dbReference type="ARBA" id="ARBA00011738"/>
    </source>
</evidence>
<feature type="active site" description="Proton donor" evidence="8">
    <location>
        <position position="56"/>
    </location>
</feature>
<dbReference type="PANTHER" id="PTHR11079:SF202">
    <property type="entry name" value="TRNA-SPECIFIC ADENOSINE DEAMINASE"/>
    <property type="match status" value="1"/>
</dbReference>
<sequence>MYRTDDDFMRLALAQAQVARAQQEVPIGAIVVWNGEVVGEGYNLRETWRDPTAHAELIAIQSASRRLGAWRLTECDLYVTLEPCPMCAGAIMLSRIRRLIYGADDPKGGAVTSKLPLLEPGLWNHAPIITSGVLGQDCANILREFFKGMRERRKNLD</sequence>
<dbReference type="Pfam" id="PF14437">
    <property type="entry name" value="MafB19-deam"/>
    <property type="match status" value="1"/>
</dbReference>
<name>A0A9E6ZRS0_ALIAG</name>
<evidence type="ECO:0000256" key="1">
    <source>
        <dbReference type="ARBA" id="ARBA00010669"/>
    </source>
</evidence>
<dbReference type="OrthoDB" id="9802676at2"/>
<comment type="catalytic activity">
    <reaction evidence="7 8">
        <text>adenosine(34) in tRNA + H2O + H(+) = inosine(34) in tRNA + NH4(+)</text>
        <dbReference type="Rhea" id="RHEA:43168"/>
        <dbReference type="Rhea" id="RHEA-COMP:10373"/>
        <dbReference type="Rhea" id="RHEA-COMP:10374"/>
        <dbReference type="ChEBI" id="CHEBI:15377"/>
        <dbReference type="ChEBI" id="CHEBI:15378"/>
        <dbReference type="ChEBI" id="CHEBI:28938"/>
        <dbReference type="ChEBI" id="CHEBI:74411"/>
        <dbReference type="ChEBI" id="CHEBI:82852"/>
        <dbReference type="EC" id="3.5.4.33"/>
    </reaction>
</comment>
<reference evidence="11" key="1">
    <citation type="journal article" date="2022" name="G3 (Bethesda)">
        <title>Unveiling the complete genome sequence of Alicyclobacillus acidoterrestris DSM 3922T, a taint-producing strain.</title>
        <authorList>
            <person name="Leonardo I.C."/>
            <person name="Barreto Crespo M.T."/>
            <person name="Gaspar F.B."/>
        </authorList>
    </citation>
    <scope>NUCLEOTIDE SEQUENCE [LARGE SCALE GENOMIC DNA]</scope>
    <source>
        <strain evidence="11">DSM 3922</strain>
    </source>
</reference>
<keyword evidence="6 8" id="KW-0862">Zinc</keyword>
<feature type="domain" description="CMP/dCMP-type deaminase" evidence="9">
    <location>
        <begin position="3"/>
        <end position="112"/>
    </location>
</feature>
<dbReference type="PROSITE" id="PS51747">
    <property type="entry name" value="CYT_DCMP_DEAMINASES_2"/>
    <property type="match status" value="1"/>
</dbReference>
<keyword evidence="4 8" id="KW-0479">Metal-binding</keyword>
<dbReference type="Proteomes" id="UP000829401">
    <property type="component" value="Chromosome"/>
</dbReference>
<dbReference type="InterPro" id="IPR016192">
    <property type="entry name" value="APOBEC/CMP_deaminase_Zn-bd"/>
</dbReference>
<accession>A0A9E6ZRS0</accession>
<evidence type="ECO:0000256" key="7">
    <source>
        <dbReference type="ARBA" id="ARBA00048045"/>
    </source>
</evidence>
<evidence type="ECO:0000259" key="9">
    <source>
        <dbReference type="PROSITE" id="PS51747"/>
    </source>
</evidence>
<dbReference type="CDD" id="cd01285">
    <property type="entry name" value="nucleoside_deaminase"/>
    <property type="match status" value="1"/>
</dbReference>
<comment type="cofactor">
    <cofactor evidence="8">
        <name>Zn(2+)</name>
        <dbReference type="ChEBI" id="CHEBI:29105"/>
    </cofactor>
    <text evidence="8">Binds 1 zinc ion per subunit.</text>
</comment>
<dbReference type="InterPro" id="IPR028883">
    <property type="entry name" value="tRNA_aden_deaminase"/>
</dbReference>
<gene>
    <name evidence="8 10" type="primary">tadA</name>
    <name evidence="10" type="ORF">K1I37_01165</name>
</gene>
<dbReference type="InterPro" id="IPR058535">
    <property type="entry name" value="MafB19-deam"/>
</dbReference>
<keyword evidence="11" id="KW-1185">Reference proteome</keyword>
<keyword evidence="5 8" id="KW-0378">Hydrolase</keyword>
<dbReference type="PROSITE" id="PS00903">
    <property type="entry name" value="CYT_DCMP_DEAMINASES_1"/>
    <property type="match status" value="1"/>
</dbReference>
<dbReference type="EMBL" id="CP080467">
    <property type="protein sequence ID" value="UNO50714.1"/>
    <property type="molecule type" value="Genomic_DNA"/>
</dbReference>
<feature type="binding site" evidence="8">
    <location>
        <position position="54"/>
    </location>
    <ligand>
        <name>Zn(2+)</name>
        <dbReference type="ChEBI" id="CHEBI:29105"/>
        <note>catalytic</note>
    </ligand>
</feature>
<feature type="binding site" evidence="8">
    <location>
        <position position="87"/>
    </location>
    <ligand>
        <name>Zn(2+)</name>
        <dbReference type="ChEBI" id="CHEBI:29105"/>
        <note>catalytic</note>
    </ligand>
</feature>
<evidence type="ECO:0000313" key="10">
    <source>
        <dbReference type="EMBL" id="UNO50714.1"/>
    </source>
</evidence>
<evidence type="ECO:0000313" key="11">
    <source>
        <dbReference type="Proteomes" id="UP000829401"/>
    </source>
</evidence>
<dbReference type="EC" id="3.5.4.33" evidence="8"/>
<dbReference type="AlphaFoldDB" id="A0A9E6ZRS0"/>
<comment type="subunit">
    <text evidence="2 8">Homodimer.</text>
</comment>
<evidence type="ECO:0000256" key="6">
    <source>
        <dbReference type="ARBA" id="ARBA00022833"/>
    </source>
</evidence>
<dbReference type="GO" id="GO:0008270">
    <property type="term" value="F:zinc ion binding"/>
    <property type="evidence" value="ECO:0007669"/>
    <property type="project" value="UniProtKB-UniRule"/>
</dbReference>
<dbReference type="HAMAP" id="MF_00972">
    <property type="entry name" value="tRNA_aden_deaminase"/>
    <property type="match status" value="1"/>
</dbReference>
<evidence type="ECO:0000256" key="5">
    <source>
        <dbReference type="ARBA" id="ARBA00022801"/>
    </source>
</evidence>
<evidence type="ECO:0000256" key="8">
    <source>
        <dbReference type="HAMAP-Rule" id="MF_00972"/>
    </source>
</evidence>
<dbReference type="PANTHER" id="PTHR11079">
    <property type="entry name" value="CYTOSINE DEAMINASE FAMILY MEMBER"/>
    <property type="match status" value="1"/>
</dbReference>
<dbReference type="GO" id="GO:0052717">
    <property type="term" value="F:tRNA-specific adenosine-34 deaminase activity"/>
    <property type="evidence" value="ECO:0007669"/>
    <property type="project" value="UniProtKB-UniRule"/>
</dbReference>
<dbReference type="InterPro" id="IPR002125">
    <property type="entry name" value="CMP_dCMP_dom"/>
</dbReference>
<organism evidence="10 11">
    <name type="scientific">Alicyclobacillus acidoterrestris (strain ATCC 49025 / DSM 3922 / CIP 106132 / NCIMB 13137 / GD3B)</name>
    <dbReference type="NCBI Taxonomy" id="1356854"/>
    <lineage>
        <taxon>Bacteria</taxon>
        <taxon>Bacillati</taxon>
        <taxon>Bacillota</taxon>
        <taxon>Bacilli</taxon>
        <taxon>Bacillales</taxon>
        <taxon>Alicyclobacillaceae</taxon>
        <taxon>Alicyclobacillus</taxon>
    </lineage>
</organism>
<dbReference type="KEGG" id="aaco:K1I37_01165"/>
<evidence type="ECO:0000256" key="4">
    <source>
        <dbReference type="ARBA" id="ARBA00022723"/>
    </source>
</evidence>
<dbReference type="FunFam" id="3.40.140.10:FF:000005">
    <property type="entry name" value="tRNA-specific adenosine deaminase"/>
    <property type="match status" value="1"/>
</dbReference>
<dbReference type="InterPro" id="IPR016193">
    <property type="entry name" value="Cytidine_deaminase-like"/>
</dbReference>
<dbReference type="GO" id="GO:0002100">
    <property type="term" value="P:tRNA wobble adenosine to inosine editing"/>
    <property type="evidence" value="ECO:0007669"/>
    <property type="project" value="UniProtKB-UniRule"/>
</dbReference>
<evidence type="ECO:0000256" key="3">
    <source>
        <dbReference type="ARBA" id="ARBA00022694"/>
    </source>
</evidence>
<dbReference type="NCBIfam" id="NF008113">
    <property type="entry name" value="PRK10860.1"/>
    <property type="match status" value="1"/>
</dbReference>
<proteinExistence type="inferred from homology"/>
<keyword evidence="3 8" id="KW-0819">tRNA processing</keyword>
<comment type="function">
    <text evidence="8">Catalyzes the deamination of adenosine to inosine at the wobble position 34 of tRNA(Arg2).</text>
</comment>